<dbReference type="InterPro" id="IPR024520">
    <property type="entry name" value="DUF3558"/>
</dbReference>
<keyword evidence="2" id="KW-0449">Lipoprotein</keyword>
<feature type="region of interest" description="Disordered" evidence="1">
    <location>
        <begin position="50"/>
        <end position="82"/>
    </location>
</feature>
<evidence type="ECO:0000256" key="1">
    <source>
        <dbReference type="SAM" id="MobiDB-lite"/>
    </source>
</evidence>
<name>A0A1Y5PCS6_9MYCO</name>
<protein>
    <submittedName>
        <fullName evidence="2">Putative lipoprotein LprB</fullName>
    </submittedName>
</protein>
<gene>
    <name evidence="2" type="primary">lprB</name>
    <name evidence="2" type="ORF">MHPYR_200042</name>
</gene>
<dbReference type="Pfam" id="PF12079">
    <property type="entry name" value="DUF3558"/>
    <property type="match status" value="1"/>
</dbReference>
<feature type="compositionally biased region" description="Polar residues" evidence="1">
    <location>
        <begin position="50"/>
        <end position="63"/>
    </location>
</feature>
<evidence type="ECO:0000313" key="2">
    <source>
        <dbReference type="EMBL" id="SBS75129.1"/>
    </source>
</evidence>
<organism evidence="2">
    <name type="scientific">uncultured Mycobacterium sp</name>
    <dbReference type="NCBI Taxonomy" id="171292"/>
    <lineage>
        <taxon>Bacteria</taxon>
        <taxon>Bacillati</taxon>
        <taxon>Actinomycetota</taxon>
        <taxon>Actinomycetes</taxon>
        <taxon>Mycobacteriales</taxon>
        <taxon>Mycobacteriaceae</taxon>
        <taxon>Mycobacterium</taxon>
        <taxon>environmental samples</taxon>
    </lineage>
</organism>
<accession>A0A1Y5PCS6</accession>
<dbReference type="AlphaFoldDB" id="A0A1Y5PCS6"/>
<proteinExistence type="predicted"/>
<sequence>MSVVVVGGGRYSACCDTQQVRMTATRKLAKAAGAVAIAAAIPVLGACSDSGSGPSQTQASQAPGPQPGNAKHGPMFPECGGISDQTMAEQTRVTGLVTTAKNSIGCQWLAGGGILGPHFSFTWYRGSPIGRERKTEELSRTSVEDINIEGHSGFIAVGTDPTLGDNLCEVGIQFNDDFIEWSVSFAEKPFPPACDVAKELTRQSIVNSK</sequence>
<reference evidence="2" key="1">
    <citation type="submission" date="2016-03" db="EMBL/GenBank/DDBJ databases">
        <authorList>
            <person name="Ploux O."/>
        </authorList>
    </citation>
    <scope>NUCLEOTIDE SEQUENCE</scope>
    <source>
        <strain evidence="2">UC10</strain>
    </source>
</reference>
<dbReference type="EMBL" id="FLQS01000013">
    <property type="protein sequence ID" value="SBS75129.1"/>
    <property type="molecule type" value="Genomic_DNA"/>
</dbReference>